<proteinExistence type="predicted"/>
<dbReference type="GO" id="GO:0035725">
    <property type="term" value="P:sodium ion transmembrane transport"/>
    <property type="evidence" value="ECO:0007669"/>
    <property type="project" value="TreeGrafter"/>
</dbReference>
<keyword evidence="2" id="KW-0813">Transport</keyword>
<dbReference type="AlphaFoldDB" id="A0A8C0XST5"/>
<comment type="subcellular location">
    <subcellularLocation>
        <location evidence="1">Membrane</location>
        <topology evidence="1">Multi-pass membrane protein</topology>
    </subcellularLocation>
</comment>
<feature type="transmembrane region" description="Helical" evidence="7">
    <location>
        <begin position="51"/>
        <end position="69"/>
    </location>
</feature>
<keyword evidence="5 7" id="KW-0472">Membrane</keyword>
<dbReference type="GO" id="GO:0006865">
    <property type="term" value="P:amino acid transport"/>
    <property type="evidence" value="ECO:0007669"/>
    <property type="project" value="TreeGrafter"/>
</dbReference>
<evidence type="ECO:0000256" key="7">
    <source>
        <dbReference type="SAM" id="Phobius"/>
    </source>
</evidence>
<dbReference type="PANTHER" id="PTHR11616">
    <property type="entry name" value="SODIUM/CHLORIDE DEPENDENT TRANSPORTER"/>
    <property type="match status" value="1"/>
</dbReference>
<keyword evidence="4 7" id="KW-1133">Transmembrane helix</keyword>
<feature type="binding site" evidence="6">
    <location>
        <position position="323"/>
    </location>
    <ligand>
        <name>Na(+)</name>
        <dbReference type="ChEBI" id="CHEBI:29101"/>
        <label>1</label>
    </ligand>
</feature>
<gene>
    <name evidence="8" type="primary">Slc6a16</name>
</gene>
<dbReference type="Pfam" id="PF00209">
    <property type="entry name" value="SNF"/>
    <property type="match status" value="2"/>
</dbReference>
<sequence length="664" mass="74737">MESFQDFSDETEEESTRKLHTANSRNWSFKAKICAAKMTNNILNTKTNENILIQVAFSVWLGSIWHFPYLCHRNGGGPFILVYFVMLLLLGIPLMYMEVVIGHWLQVDNIRVWKQLVSWLGGLGYANILVSILVSLCNSVIISWSLFYLCNSFNHPLPWDHCPMVKHQLPGFPPDFSCLWTVPHQYFWYHTTLQVSDHIEDGIEVPVLHLTLGLFAVWIFLFLIMIAGIKTSMSILTFLIFLPYILLFCLFIRSLFLEGAGASLKRLVTTEVSTLSSLDLWHQAGSQVLYSLGLGMGTIITFSSYKTRGDNCVKMASFVALINLIAKGVLPQEAKPPESILLKPPLDYLDWISHLPKYLQHKGIHLSPSCSIMEQKEKFMEGPGLAFAAFSQAVSLLPGTPFWAITFFLTLAIVKLSTMIRIVESIAFPLQNATSFFMKHPRLVPVFVCLGGFLGSLIFTSRSGSYVVSLFDDYLVPMILLIIVLAQNVTLAWIYGVGGNFQEMLSKLDRLLWPTFLFLCSYVTPPGLLALLSFIFMHLYRKGAPYYISWNSSVVRQPPPCHPSTPGIPSLSSPGIVPIMPSRPLPWRDGRRNQPDCSQAGPRVLFLPEKWGTILVWSEWASQNFPGSNLERDRALSSPCSHHQVSQWCGSVQGCPQNGDEIDQ</sequence>
<organism evidence="8">
    <name type="scientific">Castor canadensis</name>
    <name type="common">American beaver</name>
    <dbReference type="NCBI Taxonomy" id="51338"/>
    <lineage>
        <taxon>Eukaryota</taxon>
        <taxon>Metazoa</taxon>
        <taxon>Chordata</taxon>
        <taxon>Craniata</taxon>
        <taxon>Vertebrata</taxon>
        <taxon>Euteleostomi</taxon>
        <taxon>Mammalia</taxon>
        <taxon>Eutheria</taxon>
        <taxon>Euarchontoglires</taxon>
        <taxon>Glires</taxon>
        <taxon>Rodentia</taxon>
        <taxon>Castorimorpha</taxon>
        <taxon>Castoridae</taxon>
        <taxon>Castor</taxon>
    </lineage>
</organism>
<dbReference type="GO" id="GO:0046872">
    <property type="term" value="F:metal ion binding"/>
    <property type="evidence" value="ECO:0007669"/>
    <property type="project" value="UniProtKB-KW"/>
</dbReference>
<feature type="transmembrane region" description="Helical" evidence="7">
    <location>
        <begin position="516"/>
        <end position="540"/>
    </location>
</feature>
<dbReference type="GO" id="GO:0005886">
    <property type="term" value="C:plasma membrane"/>
    <property type="evidence" value="ECO:0007669"/>
    <property type="project" value="TreeGrafter"/>
</dbReference>
<feature type="transmembrane region" description="Helical" evidence="7">
    <location>
        <begin position="81"/>
        <end position="105"/>
    </location>
</feature>
<evidence type="ECO:0000256" key="2">
    <source>
        <dbReference type="ARBA" id="ARBA00022448"/>
    </source>
</evidence>
<evidence type="ECO:0000313" key="8">
    <source>
        <dbReference type="Ensembl" id="ENSCCNP00000030914.1"/>
    </source>
</evidence>
<reference evidence="8" key="1">
    <citation type="submission" date="2023-09" db="UniProtKB">
        <authorList>
            <consortium name="Ensembl"/>
        </authorList>
    </citation>
    <scope>IDENTIFICATION</scope>
</reference>
<feature type="transmembrane region" description="Helical" evidence="7">
    <location>
        <begin position="207"/>
        <end position="229"/>
    </location>
</feature>
<evidence type="ECO:0000256" key="6">
    <source>
        <dbReference type="PIRSR" id="PIRSR600175-1"/>
    </source>
</evidence>
<feature type="transmembrane region" description="Helical" evidence="7">
    <location>
        <begin position="474"/>
        <end position="496"/>
    </location>
</feature>
<feature type="transmembrane region" description="Helical" evidence="7">
    <location>
        <begin position="402"/>
        <end position="423"/>
    </location>
</feature>
<dbReference type="PANTHER" id="PTHR11616:SF233">
    <property type="entry name" value="TRANSPORTER"/>
    <property type="match status" value="1"/>
</dbReference>
<evidence type="ECO:0008006" key="9">
    <source>
        <dbReference type="Google" id="ProtNLM"/>
    </source>
</evidence>
<feature type="binding site" evidence="6">
    <location>
        <position position="59"/>
    </location>
    <ligand>
        <name>Na(+)</name>
        <dbReference type="ChEBI" id="CHEBI:29101"/>
        <label>1</label>
    </ligand>
</feature>
<evidence type="ECO:0000256" key="1">
    <source>
        <dbReference type="ARBA" id="ARBA00004141"/>
    </source>
</evidence>
<feature type="transmembrane region" description="Helical" evidence="7">
    <location>
        <begin position="443"/>
        <end position="462"/>
    </location>
</feature>
<evidence type="ECO:0000256" key="4">
    <source>
        <dbReference type="ARBA" id="ARBA00022989"/>
    </source>
</evidence>
<dbReference type="SUPFAM" id="SSF161070">
    <property type="entry name" value="SNF-like"/>
    <property type="match status" value="1"/>
</dbReference>
<protein>
    <recommendedName>
        <fullName evidence="9">Transporter</fullName>
    </recommendedName>
</protein>
<dbReference type="InterPro" id="IPR037272">
    <property type="entry name" value="SNS_sf"/>
</dbReference>
<keyword evidence="3 7" id="KW-0812">Transmembrane</keyword>
<evidence type="ECO:0000256" key="5">
    <source>
        <dbReference type="ARBA" id="ARBA00023136"/>
    </source>
</evidence>
<accession>A0A8C0XST5</accession>
<dbReference type="Ensembl" id="ENSCCNT00000038899.1">
    <property type="protein sequence ID" value="ENSCCNP00000030914.1"/>
    <property type="gene ID" value="ENSCCNG00000029514.1"/>
</dbReference>
<keyword evidence="6" id="KW-0479">Metal-binding</keyword>
<feature type="transmembrane region" description="Helical" evidence="7">
    <location>
        <begin position="235"/>
        <end position="256"/>
    </location>
</feature>
<dbReference type="PRINTS" id="PR00176">
    <property type="entry name" value="NANEUSMPORT"/>
</dbReference>
<dbReference type="InterPro" id="IPR000175">
    <property type="entry name" value="Na/ntran_symport"/>
</dbReference>
<name>A0A8C0XST5_CASCN</name>
<evidence type="ECO:0000256" key="3">
    <source>
        <dbReference type="ARBA" id="ARBA00022692"/>
    </source>
</evidence>
<feature type="transmembrane region" description="Helical" evidence="7">
    <location>
        <begin position="125"/>
        <end position="149"/>
    </location>
</feature>
<feature type="binding site" evidence="6">
    <location>
        <position position="291"/>
    </location>
    <ligand>
        <name>Na(+)</name>
        <dbReference type="ChEBI" id="CHEBI:29101"/>
        <label>1</label>
    </ligand>
</feature>
<keyword evidence="6" id="KW-0915">Sodium</keyword>
<dbReference type="PROSITE" id="PS50267">
    <property type="entry name" value="NA_NEUROTRAN_SYMP_3"/>
    <property type="match status" value="1"/>
</dbReference>